<protein>
    <recommendedName>
        <fullName evidence="3">Winged helix DNA-binding domain-containing protein</fullName>
    </recommendedName>
</protein>
<dbReference type="EMBL" id="LT670818">
    <property type="protein sequence ID" value="SHH32613.1"/>
    <property type="molecule type" value="Genomic_DNA"/>
</dbReference>
<dbReference type="AlphaFoldDB" id="A0A1M5S3T8"/>
<evidence type="ECO:0000313" key="2">
    <source>
        <dbReference type="Proteomes" id="UP000190675"/>
    </source>
</evidence>
<proteinExistence type="predicted"/>
<sequence>MTDNTAPFAHLGLERAIALRWTLRDIKAKRLKLSPVSAGDLNILTELGLIEMRDDVPVLTNAGHAVLD</sequence>
<gene>
    <name evidence="1" type="ORF">SAMN05444169_6901</name>
</gene>
<name>A0A1M5S3T8_9BRAD</name>
<organism evidence="1 2">
    <name type="scientific">Bradyrhizobium erythrophlei</name>
    <dbReference type="NCBI Taxonomy" id="1437360"/>
    <lineage>
        <taxon>Bacteria</taxon>
        <taxon>Pseudomonadati</taxon>
        <taxon>Pseudomonadota</taxon>
        <taxon>Alphaproteobacteria</taxon>
        <taxon>Hyphomicrobiales</taxon>
        <taxon>Nitrobacteraceae</taxon>
        <taxon>Bradyrhizobium</taxon>
    </lineage>
</organism>
<reference evidence="1 2" key="1">
    <citation type="submission" date="2016-11" db="EMBL/GenBank/DDBJ databases">
        <authorList>
            <person name="Jaros S."/>
            <person name="Januszkiewicz K."/>
            <person name="Wedrychowicz H."/>
        </authorList>
    </citation>
    <scope>NUCLEOTIDE SEQUENCE [LARGE SCALE GENOMIC DNA]</scope>
    <source>
        <strain evidence="1 2">GAS242</strain>
    </source>
</reference>
<evidence type="ECO:0008006" key="3">
    <source>
        <dbReference type="Google" id="ProtNLM"/>
    </source>
</evidence>
<dbReference type="OrthoDB" id="8265644at2"/>
<accession>A0A1M5S3T8</accession>
<evidence type="ECO:0000313" key="1">
    <source>
        <dbReference type="EMBL" id="SHH32613.1"/>
    </source>
</evidence>
<dbReference type="RefSeq" id="WP_079569941.1">
    <property type="nucleotide sequence ID" value="NZ_LT670818.1"/>
</dbReference>
<dbReference type="Proteomes" id="UP000190675">
    <property type="component" value="Chromosome I"/>
</dbReference>